<dbReference type="InterPro" id="IPR000195">
    <property type="entry name" value="Rab-GAP-TBC_dom"/>
</dbReference>
<reference evidence="8 9" key="1">
    <citation type="submission" date="2018-08" db="EMBL/GenBank/DDBJ databases">
        <title>Genomic investigation of the strawberry pathogen Phytophthora fragariae indicates pathogenicity is determined by transcriptional variation in three key races.</title>
        <authorList>
            <person name="Adams T.M."/>
            <person name="Armitage A.D."/>
            <person name="Sobczyk M.K."/>
            <person name="Bates H.J."/>
            <person name="Dunwell J.M."/>
            <person name="Nellist C.F."/>
            <person name="Harrison R.J."/>
        </authorList>
    </citation>
    <scope>NUCLEOTIDE SEQUENCE [LARGE SCALE GENOMIC DNA]</scope>
    <source>
        <strain evidence="7 10">A4</strain>
        <strain evidence="6 9">NOV-27</strain>
        <strain evidence="5 11">NOV-71</strain>
        <strain evidence="4 8">NOV-9</strain>
    </source>
</reference>
<feature type="domain" description="Rab-GAP TBC" evidence="3">
    <location>
        <begin position="1"/>
        <end position="215"/>
    </location>
</feature>
<evidence type="ECO:0000256" key="1">
    <source>
        <dbReference type="SAM" id="Coils"/>
    </source>
</evidence>
<dbReference type="Pfam" id="PF00566">
    <property type="entry name" value="RabGAP-TBC"/>
    <property type="match status" value="1"/>
</dbReference>
<evidence type="ECO:0000313" key="10">
    <source>
        <dbReference type="Proteomes" id="UP000437068"/>
    </source>
</evidence>
<dbReference type="Gene3D" id="1.10.472.80">
    <property type="entry name" value="Ypt/Rab-GAP domain of gyp1p, domain 3"/>
    <property type="match status" value="1"/>
</dbReference>
<dbReference type="Gene3D" id="1.10.8.270">
    <property type="entry name" value="putative rabgap domain of human tbc1 domain family member 14 like domains"/>
    <property type="match status" value="1"/>
</dbReference>
<dbReference type="EMBL" id="QXGB01000293">
    <property type="protein sequence ID" value="KAE9220749.1"/>
    <property type="molecule type" value="Genomic_DNA"/>
</dbReference>
<sequence length="948" mass="110629">MPSDWFATSGAQELRANSALEYREYVRRSEHCASSQFEEDLRQIELDLPRTDESIRLFLLRPEEREALDEDEELPPHVTERFLPLLRNILAAYSVRNPRVGYVQGHADVLCFLLGNVNEQRDEEETFWVYASVMERVFPDDFFARTPKLHGFQVDCKLFHELVVRKLVPHYPILAKVDLPLVTTLLSCKWFVSLWVGELPLPLLYEVWDTMLREEDGIILHLLVALHFFRLAVDKIQLHMEMEQWDSSYIYKIIMSQCQTATEISPLELLQQARSLYGLKDESVEDMRTAIRRLPQLCKAEFAVLAKQTHFSHLEMERLQDEFTFLRFQRKMCGRSKLRGLRQEGLEGILSRELSTWPVDIYGRIYHLLKSDGYGNISFSNLIQFLSVASRGTPEERARLLFQIPNHHDHEYLNQQGIEKLADLLCCLLTNRMVADAEGHRNACAHTWCGSTPQTMVAGSGLVLTPAQRTLVEKSRAVRQQRAAALEAQQHLEARNRAYVQDIKAHCRVPQHRRLILRHVGEELARVAHRERLLPSKARPAPQHASNNRKTHAASDREDQDQPFQHKPQSSGDDGYDEERFGPVRRPPRKQPPNLWVPIFEQEVAEVQQAKEEAERKRVAAAAEYREQLAQQDADKQRRRLDEKATGDMYARAQAAQQAAWREQEKVKQKQREDQVVLEAQRWQHDLRAQAEAVRVVQETKERNERRALERFRLLDEEDKRRKAERKAADMEEVVRVKQANAKQLEIKRQVALREQQEDLELQKAYEKKLEMQEAARRAELDAILAKQSQKVKLALLNVKSAEEKALEDEQRALVMQAAVRAREAELLEQKEHKKREAARVQMQALTVQREEKRSRRLSLEQEEAVYASKLKADFQTWQKEQVTVKEKVNHRNREYLYQQLVKQQMAEDARRRADEDKYGMTLLEAELNTKLLQKAGIASPPKDIHRR</sequence>
<dbReference type="PANTHER" id="PTHR22957">
    <property type="entry name" value="TBC1 DOMAIN FAMILY MEMBER GTPASE-ACTIVATING PROTEIN"/>
    <property type="match status" value="1"/>
</dbReference>
<dbReference type="SUPFAM" id="SSF47923">
    <property type="entry name" value="Ypt/Rab-GAP domain of gyp1p"/>
    <property type="match status" value="2"/>
</dbReference>
<proteinExistence type="predicted"/>
<dbReference type="PANTHER" id="PTHR22957:SF212">
    <property type="entry name" value="RELATED TO THE N TERMINUS OF TRE ONCOGENE, ISOFORM A"/>
    <property type="match status" value="1"/>
</dbReference>
<keyword evidence="1" id="KW-0175">Coiled coil</keyword>
<evidence type="ECO:0000313" key="5">
    <source>
        <dbReference type="EMBL" id="KAE9121950.1"/>
    </source>
</evidence>
<dbReference type="EMBL" id="QXGE01002002">
    <property type="protein sequence ID" value="KAE9285928.1"/>
    <property type="molecule type" value="Genomic_DNA"/>
</dbReference>
<organism evidence="7 10">
    <name type="scientific">Phytophthora fragariae</name>
    <dbReference type="NCBI Taxonomy" id="53985"/>
    <lineage>
        <taxon>Eukaryota</taxon>
        <taxon>Sar</taxon>
        <taxon>Stramenopiles</taxon>
        <taxon>Oomycota</taxon>
        <taxon>Peronosporomycetes</taxon>
        <taxon>Peronosporales</taxon>
        <taxon>Peronosporaceae</taxon>
        <taxon>Phytophthora</taxon>
    </lineage>
</organism>
<evidence type="ECO:0000256" key="2">
    <source>
        <dbReference type="SAM" id="MobiDB-lite"/>
    </source>
</evidence>
<evidence type="ECO:0000259" key="3">
    <source>
        <dbReference type="PROSITE" id="PS50086"/>
    </source>
</evidence>
<dbReference type="Proteomes" id="UP000441208">
    <property type="component" value="Unassembled WGS sequence"/>
</dbReference>
<name>A0A6A4C8Q0_9STRA</name>
<protein>
    <recommendedName>
        <fullName evidence="3">Rab-GAP TBC domain-containing protein</fullName>
    </recommendedName>
</protein>
<evidence type="ECO:0000313" key="6">
    <source>
        <dbReference type="EMBL" id="KAE9220749.1"/>
    </source>
</evidence>
<evidence type="ECO:0000313" key="7">
    <source>
        <dbReference type="EMBL" id="KAE9285928.1"/>
    </source>
</evidence>
<dbReference type="OrthoDB" id="191686at2759"/>
<keyword evidence="9" id="KW-1185">Reference proteome</keyword>
<evidence type="ECO:0000313" key="4">
    <source>
        <dbReference type="EMBL" id="KAE8942187.1"/>
    </source>
</evidence>
<dbReference type="SMART" id="SM00164">
    <property type="entry name" value="TBC"/>
    <property type="match status" value="1"/>
</dbReference>
<dbReference type="Gene3D" id="1.10.238.10">
    <property type="entry name" value="EF-hand"/>
    <property type="match status" value="1"/>
</dbReference>
<comment type="caution">
    <text evidence="7">The sequence shown here is derived from an EMBL/GenBank/DDBJ whole genome shotgun (WGS) entry which is preliminary data.</text>
</comment>
<dbReference type="EMBL" id="QXGF01000318">
    <property type="protein sequence ID" value="KAE8942187.1"/>
    <property type="molecule type" value="Genomic_DNA"/>
</dbReference>
<dbReference type="InterPro" id="IPR035969">
    <property type="entry name" value="Rab-GAP_TBC_sf"/>
</dbReference>
<dbReference type="InterPro" id="IPR011992">
    <property type="entry name" value="EF-hand-dom_pair"/>
</dbReference>
<dbReference type="Proteomes" id="UP000437068">
    <property type="component" value="Unassembled WGS sequence"/>
</dbReference>
<dbReference type="SUPFAM" id="SSF47473">
    <property type="entry name" value="EF-hand"/>
    <property type="match status" value="1"/>
</dbReference>
<accession>A0A6A4C8Q0</accession>
<feature type="coiled-coil region" evidence="1">
    <location>
        <begin position="714"/>
        <end position="863"/>
    </location>
</feature>
<dbReference type="GO" id="GO:0005096">
    <property type="term" value="F:GTPase activator activity"/>
    <property type="evidence" value="ECO:0007669"/>
    <property type="project" value="TreeGrafter"/>
</dbReference>
<evidence type="ECO:0000313" key="11">
    <source>
        <dbReference type="Proteomes" id="UP000441208"/>
    </source>
</evidence>
<evidence type="ECO:0000313" key="8">
    <source>
        <dbReference type="Proteomes" id="UP000429523"/>
    </source>
</evidence>
<feature type="coiled-coil region" evidence="1">
    <location>
        <begin position="597"/>
        <end position="673"/>
    </location>
</feature>
<dbReference type="Proteomes" id="UP000429523">
    <property type="component" value="Unassembled WGS sequence"/>
</dbReference>
<evidence type="ECO:0000313" key="9">
    <source>
        <dbReference type="Proteomes" id="UP000433483"/>
    </source>
</evidence>
<gene>
    <name evidence="7" type="ORF">PF001_g21685</name>
    <name evidence="6" type="ORF">PF005_g7358</name>
    <name evidence="5" type="ORF">PF007_g7624</name>
    <name evidence="4" type="ORF">PF009_g8043</name>
</gene>
<dbReference type="AlphaFoldDB" id="A0A6A4C8Q0"/>
<dbReference type="Proteomes" id="UP000433483">
    <property type="component" value="Unassembled WGS sequence"/>
</dbReference>
<feature type="region of interest" description="Disordered" evidence="2">
    <location>
        <begin position="531"/>
        <end position="595"/>
    </location>
</feature>
<dbReference type="PROSITE" id="PS50086">
    <property type="entry name" value="TBC_RABGAP"/>
    <property type="match status" value="1"/>
</dbReference>
<dbReference type="EMBL" id="QXFZ01000307">
    <property type="protein sequence ID" value="KAE9121950.1"/>
    <property type="molecule type" value="Genomic_DNA"/>
</dbReference>